<dbReference type="SMART" id="SM00232">
    <property type="entry name" value="JAB_MPN"/>
    <property type="match status" value="1"/>
</dbReference>
<evidence type="ECO:0000256" key="2">
    <source>
        <dbReference type="ARBA" id="ARBA00010981"/>
    </source>
</evidence>
<sequence length="428" mass="48599">MLGVGVVSCFATMPEHSDASVTPEERMRTLVQKGTSVEVNDDIPPKRYYRSGVEMIRMANVYAGEGNTENAFILYNKYITLFIEKLPKHRDYKTASVPEKKETLKKLKEVAFPKAEELKMELYKRYKKEYDEYSEKKRKQEEACARQLALQHQLEAEQQRVALMRQQQEQQEQFQAFEEMIRRKELESERLRVLQQFSKDGSGPQPPGGPLIPGMIEPPVPSQLPSYESVQPHPPAVDRSLKPSTFGSQETGVSGDGLRHVTVPRDVCFKFLSLAENNTQRGVETCGILCGKLMQNEFTVTHVIVPKQSGGPDYCNTESEEDLFLIQDQQGLITLGWIHTHPTQTAFLSSVDLHTHCSYQMMLPESIAIVCSPKFQETGFFKLTDYGMKEVGDCRQKGFHPHCKDPPLFCASSHTTVSEQDVTVIDLR</sequence>
<dbReference type="FunFam" id="3.40.140.10:FF:000010">
    <property type="entry name" value="AMSH-like protease isoform X1"/>
    <property type="match status" value="1"/>
</dbReference>
<dbReference type="GO" id="GO:0006508">
    <property type="term" value="P:proteolysis"/>
    <property type="evidence" value="ECO:0007669"/>
    <property type="project" value="UniProtKB-KW"/>
</dbReference>
<dbReference type="AlphaFoldDB" id="A0A8T2JBC8"/>
<evidence type="ECO:0000256" key="7">
    <source>
        <dbReference type="ARBA" id="ARBA00022833"/>
    </source>
</evidence>
<comment type="cofactor">
    <cofactor evidence="1">
        <name>Zn(2+)</name>
        <dbReference type="ChEBI" id="CHEBI:29105"/>
    </cofactor>
</comment>
<keyword evidence="7" id="KW-0862">Zinc</keyword>
<keyword evidence="8" id="KW-0482">Metalloprotease</keyword>
<dbReference type="EMBL" id="JAACNH010000006">
    <property type="protein sequence ID" value="KAG8440993.1"/>
    <property type="molecule type" value="Genomic_DNA"/>
</dbReference>
<evidence type="ECO:0000313" key="12">
    <source>
        <dbReference type="EMBL" id="KAG8440993.1"/>
    </source>
</evidence>
<organism evidence="12 13">
    <name type="scientific">Hymenochirus boettgeri</name>
    <name type="common">Congo dwarf clawed frog</name>
    <dbReference type="NCBI Taxonomy" id="247094"/>
    <lineage>
        <taxon>Eukaryota</taxon>
        <taxon>Metazoa</taxon>
        <taxon>Chordata</taxon>
        <taxon>Craniata</taxon>
        <taxon>Vertebrata</taxon>
        <taxon>Euteleostomi</taxon>
        <taxon>Amphibia</taxon>
        <taxon>Batrachia</taxon>
        <taxon>Anura</taxon>
        <taxon>Pipoidea</taxon>
        <taxon>Pipidae</taxon>
        <taxon>Pipinae</taxon>
        <taxon>Hymenochirus</taxon>
    </lineage>
</organism>
<dbReference type="Pfam" id="PF08969">
    <property type="entry name" value="USP8_dimer"/>
    <property type="match status" value="1"/>
</dbReference>
<keyword evidence="3" id="KW-0645">Protease</keyword>
<dbReference type="Gene3D" id="3.40.140.10">
    <property type="entry name" value="Cytidine Deaminase, domain 2"/>
    <property type="match status" value="1"/>
</dbReference>
<dbReference type="InterPro" id="IPR015063">
    <property type="entry name" value="USP8_dimer"/>
</dbReference>
<keyword evidence="4" id="KW-0479">Metal-binding</keyword>
<evidence type="ECO:0000256" key="9">
    <source>
        <dbReference type="SAM" id="Coils"/>
    </source>
</evidence>
<dbReference type="GO" id="GO:0140492">
    <property type="term" value="F:metal-dependent deubiquitinase activity"/>
    <property type="evidence" value="ECO:0007669"/>
    <property type="project" value="InterPro"/>
</dbReference>
<dbReference type="CDD" id="cd08066">
    <property type="entry name" value="MPN_AMSH_like"/>
    <property type="match status" value="1"/>
</dbReference>
<dbReference type="SUPFAM" id="SSF140856">
    <property type="entry name" value="USP8 N-terminal domain-like"/>
    <property type="match status" value="1"/>
</dbReference>
<evidence type="ECO:0000256" key="4">
    <source>
        <dbReference type="ARBA" id="ARBA00022723"/>
    </source>
</evidence>
<dbReference type="GO" id="GO:0005768">
    <property type="term" value="C:endosome"/>
    <property type="evidence" value="ECO:0007669"/>
    <property type="project" value="TreeGrafter"/>
</dbReference>
<name>A0A8T2JBC8_9PIPI</name>
<dbReference type="Proteomes" id="UP000812440">
    <property type="component" value="Chromosome 3"/>
</dbReference>
<reference evidence="12" key="1">
    <citation type="thesis" date="2020" institute="ProQuest LLC" country="789 East Eisenhower Parkway, Ann Arbor, MI, USA">
        <title>Comparative Genomics and Chromosome Evolution.</title>
        <authorList>
            <person name="Mudd A.B."/>
        </authorList>
    </citation>
    <scope>NUCLEOTIDE SEQUENCE</scope>
    <source>
        <strain evidence="12">Female2</strain>
        <tissue evidence="12">Blood</tissue>
    </source>
</reference>
<keyword evidence="9" id="KW-0175">Coiled coil</keyword>
<dbReference type="InterPro" id="IPR000555">
    <property type="entry name" value="JAMM/MPN+_dom"/>
</dbReference>
<protein>
    <recommendedName>
        <fullName evidence="11">MPN domain-containing protein</fullName>
    </recommendedName>
</protein>
<dbReference type="FunFam" id="1.20.58.80:FF:000013">
    <property type="entry name" value="STAM-binding protein-like A"/>
    <property type="match status" value="1"/>
</dbReference>
<dbReference type="Gene3D" id="1.20.58.80">
    <property type="entry name" value="Phosphotransferase system, lactose/cellobiose-type IIA subunit"/>
    <property type="match status" value="1"/>
</dbReference>
<evidence type="ECO:0000313" key="13">
    <source>
        <dbReference type="Proteomes" id="UP000812440"/>
    </source>
</evidence>
<feature type="compositionally biased region" description="Polar residues" evidence="10">
    <location>
        <begin position="242"/>
        <end position="252"/>
    </location>
</feature>
<feature type="coiled-coil region" evidence="9">
    <location>
        <begin position="123"/>
        <end position="187"/>
    </location>
</feature>
<keyword evidence="13" id="KW-1185">Reference proteome</keyword>
<dbReference type="GO" id="GO:0070536">
    <property type="term" value="P:protein K63-linked deubiquitination"/>
    <property type="evidence" value="ECO:0007669"/>
    <property type="project" value="InterPro"/>
</dbReference>
<dbReference type="GO" id="GO:0046872">
    <property type="term" value="F:metal ion binding"/>
    <property type="evidence" value="ECO:0007669"/>
    <property type="project" value="UniProtKB-KW"/>
</dbReference>
<accession>A0A8T2JBC8</accession>
<dbReference type="PANTHER" id="PTHR12947">
    <property type="entry name" value="AMSH-LIKE PROTEASE"/>
    <property type="match status" value="1"/>
</dbReference>
<feature type="domain" description="MPN" evidence="11">
    <location>
        <begin position="261"/>
        <end position="392"/>
    </location>
</feature>
<feature type="region of interest" description="Disordered" evidence="10">
    <location>
        <begin position="224"/>
        <end position="257"/>
    </location>
</feature>
<evidence type="ECO:0000256" key="10">
    <source>
        <dbReference type="SAM" id="MobiDB-lite"/>
    </source>
</evidence>
<comment type="caution">
    <text evidence="12">The sequence shown here is derived from an EMBL/GenBank/DDBJ whole genome shotgun (WGS) entry which is preliminary data.</text>
</comment>
<dbReference type="GO" id="GO:0032154">
    <property type="term" value="C:cleavage furrow"/>
    <property type="evidence" value="ECO:0007669"/>
    <property type="project" value="UniProtKB-ARBA"/>
</dbReference>
<keyword evidence="6" id="KW-0378">Hydrolase</keyword>
<dbReference type="PANTHER" id="PTHR12947:SF8">
    <property type="entry name" value="STAM-BINDING PROTEIN"/>
    <property type="match status" value="1"/>
</dbReference>
<gene>
    <name evidence="12" type="ORF">GDO86_006650</name>
</gene>
<evidence type="ECO:0000256" key="6">
    <source>
        <dbReference type="ARBA" id="ARBA00022801"/>
    </source>
</evidence>
<evidence type="ECO:0000256" key="5">
    <source>
        <dbReference type="ARBA" id="ARBA00022786"/>
    </source>
</evidence>
<evidence type="ECO:0000256" key="3">
    <source>
        <dbReference type="ARBA" id="ARBA00022670"/>
    </source>
</evidence>
<evidence type="ECO:0000256" key="8">
    <source>
        <dbReference type="ARBA" id="ARBA00023049"/>
    </source>
</evidence>
<dbReference type="GO" id="GO:0061578">
    <property type="term" value="F:K63-linked deubiquitinase activity"/>
    <property type="evidence" value="ECO:0007669"/>
    <property type="project" value="InterPro"/>
</dbReference>
<keyword evidence="5" id="KW-0833">Ubl conjugation pathway</keyword>
<dbReference type="Pfam" id="PF01398">
    <property type="entry name" value="JAB"/>
    <property type="match status" value="1"/>
</dbReference>
<dbReference type="InterPro" id="IPR044098">
    <property type="entry name" value="STAMBP/STALP-like_MPN"/>
</dbReference>
<comment type="similarity">
    <text evidence="2">Belongs to the peptidase M67C family.</text>
</comment>
<dbReference type="OrthoDB" id="3640at2759"/>
<dbReference type="PROSITE" id="PS50249">
    <property type="entry name" value="MPN"/>
    <property type="match status" value="1"/>
</dbReference>
<dbReference type="InterPro" id="IPR037518">
    <property type="entry name" value="MPN"/>
</dbReference>
<proteinExistence type="inferred from homology"/>
<evidence type="ECO:0000259" key="11">
    <source>
        <dbReference type="PROSITE" id="PS50249"/>
    </source>
</evidence>
<dbReference type="SUPFAM" id="SSF102712">
    <property type="entry name" value="JAB1/MPN domain"/>
    <property type="match status" value="1"/>
</dbReference>
<evidence type="ECO:0000256" key="1">
    <source>
        <dbReference type="ARBA" id="ARBA00001947"/>
    </source>
</evidence>